<dbReference type="PANTHER" id="PTHR16557:SF2">
    <property type="entry name" value="NUCLEIC ACID DIOXYGENASE ALKBH1"/>
    <property type="match status" value="1"/>
</dbReference>
<organism evidence="7 8">
    <name type="scientific">Rhodanobacter umsongensis</name>
    <dbReference type="NCBI Taxonomy" id="633153"/>
    <lineage>
        <taxon>Bacteria</taxon>
        <taxon>Pseudomonadati</taxon>
        <taxon>Pseudomonadota</taxon>
        <taxon>Gammaproteobacteria</taxon>
        <taxon>Lysobacterales</taxon>
        <taxon>Rhodanobacteraceae</taxon>
        <taxon>Rhodanobacter</taxon>
    </lineage>
</organism>
<dbReference type="RefSeq" id="WP_377300952.1">
    <property type="nucleotide sequence ID" value="NZ_JBHSMK010000002.1"/>
</dbReference>
<dbReference type="EC" id="1.14.11.33" evidence="7"/>
<evidence type="ECO:0000256" key="1">
    <source>
        <dbReference type="ARBA" id="ARBA00001954"/>
    </source>
</evidence>
<dbReference type="Proteomes" id="UP001596013">
    <property type="component" value="Unassembled WGS sequence"/>
</dbReference>
<sequence>MITTDLFSAVPDPSRQDEPLCDGAVVLRGFALANEPPLLQAIDTIAAQAPFRHLITPGGFRMSVGMTNAGPLGWVSDRRGYRYDPIDPDSGMPWPPMPEAFLELAGAAAARAGFARFVPDACLINRYAPGTRLTLHQDRDEHDFEQPIVSVSLGIPAVFLFGGMRRTDRPMRVPLAHGDVVVWGGPARLRYHGVLPLKPNHHSALGECRINLTFRRAG</sequence>
<dbReference type="InterPro" id="IPR027450">
    <property type="entry name" value="AlkB-like"/>
</dbReference>
<keyword evidence="4 7" id="KW-0560">Oxidoreductase</keyword>
<dbReference type="NCBIfam" id="NF011930">
    <property type="entry name" value="PRK15401.1"/>
    <property type="match status" value="1"/>
</dbReference>
<comment type="caution">
    <text evidence="7">The sequence shown here is derived from an EMBL/GenBank/DDBJ whole genome shotgun (WGS) entry which is preliminary data.</text>
</comment>
<protein>
    <submittedName>
        <fullName evidence="7">DNA oxidative demethylase AlkB</fullName>
        <ecNumber evidence="7">1.14.11.33</ecNumber>
    </submittedName>
</protein>
<evidence type="ECO:0000256" key="5">
    <source>
        <dbReference type="ARBA" id="ARBA00023004"/>
    </source>
</evidence>
<dbReference type="Gene3D" id="2.60.120.590">
    <property type="entry name" value="Alpha-ketoglutarate-dependent dioxygenase AlkB-like"/>
    <property type="match status" value="1"/>
</dbReference>
<evidence type="ECO:0000256" key="4">
    <source>
        <dbReference type="ARBA" id="ARBA00023002"/>
    </source>
</evidence>
<feature type="domain" description="Fe2OG dioxygenase" evidence="6">
    <location>
        <begin position="118"/>
        <end position="218"/>
    </location>
</feature>
<reference evidence="8" key="1">
    <citation type="journal article" date="2019" name="Int. J. Syst. Evol. Microbiol.">
        <title>The Global Catalogue of Microorganisms (GCM) 10K type strain sequencing project: providing services to taxonomists for standard genome sequencing and annotation.</title>
        <authorList>
            <consortium name="The Broad Institute Genomics Platform"/>
            <consortium name="The Broad Institute Genome Sequencing Center for Infectious Disease"/>
            <person name="Wu L."/>
            <person name="Ma J."/>
        </authorList>
    </citation>
    <scope>NUCLEOTIDE SEQUENCE [LARGE SCALE GENOMIC DNA]</scope>
    <source>
        <strain evidence="8">JCM 17130</strain>
    </source>
</reference>
<dbReference type="SUPFAM" id="SSF51197">
    <property type="entry name" value="Clavaminate synthase-like"/>
    <property type="match status" value="1"/>
</dbReference>
<dbReference type="PROSITE" id="PS51471">
    <property type="entry name" value="FE2OG_OXY"/>
    <property type="match status" value="1"/>
</dbReference>
<dbReference type="EMBL" id="JBHSMK010000002">
    <property type="protein sequence ID" value="MFC5435034.1"/>
    <property type="molecule type" value="Genomic_DNA"/>
</dbReference>
<dbReference type="Pfam" id="PF13532">
    <property type="entry name" value="2OG-FeII_Oxy_2"/>
    <property type="match status" value="1"/>
</dbReference>
<evidence type="ECO:0000259" key="6">
    <source>
        <dbReference type="PROSITE" id="PS51471"/>
    </source>
</evidence>
<evidence type="ECO:0000313" key="8">
    <source>
        <dbReference type="Proteomes" id="UP001596013"/>
    </source>
</evidence>
<proteinExistence type="predicted"/>
<accession>A0ABW0JGG9</accession>
<name>A0ABW0JGG9_9GAMM</name>
<keyword evidence="8" id="KW-1185">Reference proteome</keyword>
<evidence type="ECO:0000256" key="3">
    <source>
        <dbReference type="ARBA" id="ARBA00022964"/>
    </source>
</evidence>
<dbReference type="GO" id="GO:0035516">
    <property type="term" value="F:broad specificity oxidative DNA demethylase activity"/>
    <property type="evidence" value="ECO:0007669"/>
    <property type="project" value="UniProtKB-EC"/>
</dbReference>
<evidence type="ECO:0000313" key="7">
    <source>
        <dbReference type="EMBL" id="MFC5435034.1"/>
    </source>
</evidence>
<gene>
    <name evidence="7" type="primary">alkB</name>
    <name evidence="7" type="ORF">ACFPME_00535</name>
</gene>
<keyword evidence="3" id="KW-0223">Dioxygenase</keyword>
<keyword evidence="5" id="KW-0408">Iron</keyword>
<dbReference type="InterPro" id="IPR004574">
    <property type="entry name" value="Alkb"/>
</dbReference>
<comment type="cofactor">
    <cofactor evidence="1">
        <name>Fe(2+)</name>
        <dbReference type="ChEBI" id="CHEBI:29033"/>
    </cofactor>
</comment>
<dbReference type="PANTHER" id="PTHR16557">
    <property type="entry name" value="ALKYLATED DNA REPAIR PROTEIN ALKB-RELATED"/>
    <property type="match status" value="1"/>
</dbReference>
<evidence type="ECO:0000256" key="2">
    <source>
        <dbReference type="ARBA" id="ARBA00022723"/>
    </source>
</evidence>
<dbReference type="InterPro" id="IPR037151">
    <property type="entry name" value="AlkB-like_sf"/>
</dbReference>
<keyword evidence="2" id="KW-0479">Metal-binding</keyword>
<dbReference type="InterPro" id="IPR005123">
    <property type="entry name" value="Oxoglu/Fe-dep_dioxygenase_dom"/>
</dbReference>